<comment type="caution">
    <text evidence="3">The sequence shown here is derived from an EMBL/GenBank/DDBJ whole genome shotgun (WGS) entry which is preliminary data.</text>
</comment>
<dbReference type="InterPro" id="IPR013154">
    <property type="entry name" value="ADH-like_N"/>
</dbReference>
<reference evidence="3 4" key="1">
    <citation type="submission" date="2019-10" db="EMBL/GenBank/DDBJ databases">
        <title>Prolixibacter strains distinguished by the presence of nitrate reductase genes were adept at nitrate-dependent anaerobic corrosion of metallic iron and carbon steel.</title>
        <authorList>
            <person name="Iino T."/>
            <person name="Shono N."/>
            <person name="Ito K."/>
            <person name="Nakamura R."/>
            <person name="Sueoka K."/>
            <person name="Harayama S."/>
            <person name="Ohkuma M."/>
        </authorList>
    </citation>
    <scope>NUCLEOTIDE SEQUENCE [LARGE SCALE GENOMIC DNA]</scope>
    <source>
        <strain evidence="3 4">MIC1-1</strain>
    </source>
</reference>
<sequence>MLNLISTHMKAMILEEFGGVENLKMVDIPTPTVAWDEVLVQVKAISINPVDVKARKGYSLNSILSKCKPVILGWDISGVVVKTGSGVDQFGIGDEVFGMVNFMGHGKAYAEYVAAPAAHLVKKPKGISHSEAAASCLAALTAWQAFTHFGKLKKGDRALIHAASGGVGHFAVQIAKYLGAYVIGTSSAPNRDFVLQLGADEHIDYREQPFEKVVSDIDFCLEAMGRGNFGRSVEVVKQGGTIVNLPSGLTEEEKQKAQDKQLQGSFFMQVFSGREDMQVIADMLEKGRLKPHISHTFPFDQLADAHRQVESGRTVGKVLVTL</sequence>
<evidence type="ECO:0000313" key="4">
    <source>
        <dbReference type="Proteomes" id="UP000396862"/>
    </source>
</evidence>
<name>A0ABQ0ZHX6_9BACT</name>
<dbReference type="EMBL" id="BLAU01000001">
    <property type="protein sequence ID" value="GET20979.1"/>
    <property type="molecule type" value="Genomic_DNA"/>
</dbReference>
<organism evidence="3 4">
    <name type="scientific">Prolixibacter denitrificans</name>
    <dbReference type="NCBI Taxonomy" id="1541063"/>
    <lineage>
        <taxon>Bacteria</taxon>
        <taxon>Pseudomonadati</taxon>
        <taxon>Bacteroidota</taxon>
        <taxon>Bacteroidia</taxon>
        <taxon>Marinilabiliales</taxon>
        <taxon>Prolixibacteraceae</taxon>
        <taxon>Prolixibacter</taxon>
    </lineage>
</organism>
<evidence type="ECO:0000259" key="2">
    <source>
        <dbReference type="SMART" id="SM00829"/>
    </source>
</evidence>
<keyword evidence="4" id="KW-1185">Reference proteome</keyword>
<dbReference type="Gene3D" id="3.40.50.720">
    <property type="entry name" value="NAD(P)-binding Rossmann-like Domain"/>
    <property type="match status" value="1"/>
</dbReference>
<dbReference type="InterPro" id="IPR036291">
    <property type="entry name" value="NAD(P)-bd_dom_sf"/>
</dbReference>
<protein>
    <submittedName>
        <fullName evidence="3">NADPH:quinone reductase</fullName>
    </submittedName>
</protein>
<dbReference type="InterPro" id="IPR050700">
    <property type="entry name" value="YIM1/Zinc_Alcohol_DH_Fams"/>
</dbReference>
<dbReference type="SUPFAM" id="SSF50129">
    <property type="entry name" value="GroES-like"/>
    <property type="match status" value="1"/>
</dbReference>
<evidence type="ECO:0000256" key="1">
    <source>
        <dbReference type="ARBA" id="ARBA00023002"/>
    </source>
</evidence>
<dbReference type="PANTHER" id="PTHR11695">
    <property type="entry name" value="ALCOHOL DEHYDROGENASE RELATED"/>
    <property type="match status" value="1"/>
</dbReference>
<keyword evidence="1" id="KW-0560">Oxidoreductase</keyword>
<dbReference type="Proteomes" id="UP000396862">
    <property type="component" value="Unassembled WGS sequence"/>
</dbReference>
<dbReference type="CDD" id="cd05289">
    <property type="entry name" value="MDR_like_2"/>
    <property type="match status" value="1"/>
</dbReference>
<dbReference type="Pfam" id="PF13602">
    <property type="entry name" value="ADH_zinc_N_2"/>
    <property type="match status" value="1"/>
</dbReference>
<feature type="domain" description="Enoyl reductase (ER)" evidence="2">
    <location>
        <begin position="18"/>
        <end position="320"/>
    </location>
</feature>
<accession>A0ABQ0ZHX6</accession>
<dbReference type="SMART" id="SM00829">
    <property type="entry name" value="PKS_ER"/>
    <property type="match status" value="1"/>
</dbReference>
<gene>
    <name evidence="3" type="primary">qor</name>
    <name evidence="3" type="ORF">JCM18694_12250</name>
</gene>
<dbReference type="SUPFAM" id="SSF51735">
    <property type="entry name" value="NAD(P)-binding Rossmann-fold domains"/>
    <property type="match status" value="1"/>
</dbReference>
<dbReference type="InterPro" id="IPR002364">
    <property type="entry name" value="Quin_OxRdtase/zeta-crystal_CS"/>
</dbReference>
<dbReference type="Pfam" id="PF08240">
    <property type="entry name" value="ADH_N"/>
    <property type="match status" value="1"/>
</dbReference>
<dbReference type="Gene3D" id="3.90.180.10">
    <property type="entry name" value="Medium-chain alcohol dehydrogenases, catalytic domain"/>
    <property type="match status" value="1"/>
</dbReference>
<dbReference type="PROSITE" id="PS01162">
    <property type="entry name" value="QOR_ZETA_CRYSTAL"/>
    <property type="match status" value="1"/>
</dbReference>
<dbReference type="InterPro" id="IPR011032">
    <property type="entry name" value="GroES-like_sf"/>
</dbReference>
<proteinExistence type="predicted"/>
<evidence type="ECO:0000313" key="3">
    <source>
        <dbReference type="EMBL" id="GET20979.1"/>
    </source>
</evidence>
<dbReference type="InterPro" id="IPR020843">
    <property type="entry name" value="ER"/>
</dbReference>
<dbReference type="PANTHER" id="PTHR11695:SF294">
    <property type="entry name" value="RETICULON-4-INTERACTING PROTEIN 1, MITOCHONDRIAL"/>
    <property type="match status" value="1"/>
</dbReference>